<evidence type="ECO:0000313" key="2">
    <source>
        <dbReference type="EMBL" id="AKU96358.1"/>
    </source>
</evidence>
<sequence length="64" mass="6851">MLRGYSSGVTVLCHGRVFGVESDFPGFRVSFRLPKRVSKRTSAAALDTRPNAPTEASIKPALGS</sequence>
<gene>
    <name evidence="2" type="ORF">AKJ09_03022</name>
</gene>
<dbReference type="KEGG" id="llu:AKJ09_03022"/>
<keyword evidence="3" id="KW-1185">Reference proteome</keyword>
<dbReference type="EMBL" id="CP012333">
    <property type="protein sequence ID" value="AKU96358.1"/>
    <property type="molecule type" value="Genomic_DNA"/>
</dbReference>
<dbReference type="Proteomes" id="UP000064967">
    <property type="component" value="Chromosome"/>
</dbReference>
<organism evidence="2 3">
    <name type="scientific">Labilithrix luteola</name>
    <dbReference type="NCBI Taxonomy" id="1391654"/>
    <lineage>
        <taxon>Bacteria</taxon>
        <taxon>Pseudomonadati</taxon>
        <taxon>Myxococcota</taxon>
        <taxon>Polyangia</taxon>
        <taxon>Polyangiales</taxon>
        <taxon>Labilitrichaceae</taxon>
        <taxon>Labilithrix</taxon>
    </lineage>
</organism>
<dbReference type="STRING" id="1391654.AKJ09_03022"/>
<evidence type="ECO:0000313" key="3">
    <source>
        <dbReference type="Proteomes" id="UP000064967"/>
    </source>
</evidence>
<name>A0A0K1PS51_9BACT</name>
<reference evidence="2 3" key="1">
    <citation type="submission" date="2015-08" db="EMBL/GenBank/DDBJ databases">
        <authorList>
            <person name="Babu N.S."/>
            <person name="Beckwith C.J."/>
            <person name="Beseler K.G."/>
            <person name="Brison A."/>
            <person name="Carone J.V."/>
            <person name="Caskin T.P."/>
            <person name="Diamond M."/>
            <person name="Durham M.E."/>
            <person name="Foxe J.M."/>
            <person name="Go M."/>
            <person name="Henderson B.A."/>
            <person name="Jones I.B."/>
            <person name="McGettigan J.A."/>
            <person name="Micheletti S.J."/>
            <person name="Nasrallah M.E."/>
            <person name="Ortiz D."/>
            <person name="Piller C.R."/>
            <person name="Privatt S.R."/>
            <person name="Schneider S.L."/>
            <person name="Sharp S."/>
            <person name="Smith T.C."/>
            <person name="Stanton J.D."/>
            <person name="Ullery H.E."/>
            <person name="Wilson R.J."/>
            <person name="Serrano M.G."/>
            <person name="Buck G."/>
            <person name="Lee V."/>
            <person name="Wang Y."/>
            <person name="Carvalho R."/>
            <person name="Voegtly L."/>
            <person name="Shi R."/>
            <person name="Duckworth R."/>
            <person name="Johnson A."/>
            <person name="Loviza R."/>
            <person name="Walstead R."/>
            <person name="Shah Z."/>
            <person name="Kiflezghi M."/>
            <person name="Wade K."/>
            <person name="Ball S.L."/>
            <person name="Bradley K.W."/>
            <person name="Asai D.J."/>
            <person name="Bowman C.A."/>
            <person name="Russell D.A."/>
            <person name="Pope W.H."/>
            <person name="Jacobs-Sera D."/>
            <person name="Hendrix R.W."/>
            <person name="Hatfull G.F."/>
        </authorList>
    </citation>
    <scope>NUCLEOTIDE SEQUENCE [LARGE SCALE GENOMIC DNA]</scope>
    <source>
        <strain evidence="2 3">DSM 27648</strain>
    </source>
</reference>
<proteinExistence type="predicted"/>
<evidence type="ECO:0000256" key="1">
    <source>
        <dbReference type="SAM" id="MobiDB-lite"/>
    </source>
</evidence>
<accession>A0A0K1PS51</accession>
<feature type="region of interest" description="Disordered" evidence="1">
    <location>
        <begin position="40"/>
        <end position="64"/>
    </location>
</feature>
<dbReference type="AlphaFoldDB" id="A0A0K1PS51"/>
<protein>
    <submittedName>
        <fullName evidence="2">Uncharacterized protein</fullName>
    </submittedName>
</protein>